<gene>
    <name evidence="1" type="ORF">PHB09_057</name>
</gene>
<organism evidence="1 2">
    <name type="scientific">Pseudomonas phage PHB09</name>
    <dbReference type="NCBI Taxonomy" id="2867265"/>
    <lineage>
        <taxon>Viruses</taxon>
        <taxon>Duplodnaviria</taxon>
        <taxon>Heunggongvirae</taxon>
        <taxon>Uroviricota</taxon>
        <taxon>Caudoviricetes</taxon>
        <taxon>Vandenendeviridae</taxon>
        <taxon>Gorskivirinae</taxon>
        <taxon>Dilongvirus</taxon>
        <taxon>Dilongvirus PHB09</taxon>
    </lineage>
</organism>
<accession>A0AAE9BMQ9</accession>
<proteinExistence type="predicted"/>
<protein>
    <submittedName>
        <fullName evidence="1">Tail fibers protein</fullName>
    </submittedName>
</protein>
<evidence type="ECO:0000313" key="1">
    <source>
        <dbReference type="EMBL" id="UAV84553.1"/>
    </source>
</evidence>
<keyword evidence="2" id="KW-1185">Reference proteome</keyword>
<dbReference type="Proteomes" id="UP000827914">
    <property type="component" value="Segment"/>
</dbReference>
<dbReference type="CDD" id="cd19958">
    <property type="entry name" value="pyocin_knob"/>
    <property type="match status" value="1"/>
</dbReference>
<name>A0AAE9BMQ9_9CAUD</name>
<sequence>MDLIKYDMTNIWAVAGDVVAPDDAKIRQGWGVEVVPRQWWNWFENRQDNNLAYILQKGIPEWDATTEYIINKSYVQRNGVVYKATATSTNSDPVNLLSWVKAFGDYSIANEALGALTPAADRIPYFTGSKAAAVTPFSAFARSVLAATSAEDTRSVIGAQLQNQNLTSFSAVSPVVNGLPYFTSTTAMGMATLTAFGRSVVSSADAAAGRAVLGLATGSISDIQTSTSDTTTGRLVRVGGFGWGVGANGMAAMDPPSNDFNLATTAGVYKVSTGNLNVPNGYGQGALVLTMMWNNATGSQFIIQNGNSAMRGGTNLNTTPVWTGWAGVWNSNSLTKTSSSSDTTAGRMLQVGDFGLGNQGVLVGNLNSLSNTGTGFYRLGTPYTGSPLTNTAVTCIHQSYDNERTQIAFQEGASTVRQFARKYSGGAWTPWVEFYHSGNSTDLVNQVQAGVQPQLDAKLAKSGGTMTGELIFDNGSADSAGITIRTPSWVGSLDILNDDIRILNVPRSGGTVQPALNISMTNQTISVYGNPVWHSGNFNPNLKANVGSTLASYGIQDAYTVTQSNNIRAASEASMTALMNDGHLLKNGVSQTTGATKFTSGGVPTISSATDSYSNVTPFLVGNGGNNGASAVMAFIRDGSFGTYFGLDTDNNLAWGGWSHGNVRYQIWSQKNFNPDSYVSKGELPGLVNSVVSATGGVGSYAFLLNQSGSILNPGDNIAGSSLRYSSTSLQVGTTPGGNWRCMGQASNGQATLFERYA</sequence>
<evidence type="ECO:0000313" key="2">
    <source>
        <dbReference type="Proteomes" id="UP000827914"/>
    </source>
</evidence>
<reference evidence="1" key="1">
    <citation type="submission" date="2021-09" db="EMBL/GenBank/DDBJ databases">
        <authorList>
            <person name="Liu Y."/>
        </authorList>
    </citation>
    <scope>NUCLEOTIDE SEQUENCE</scope>
</reference>
<dbReference type="EMBL" id="OK040171">
    <property type="protein sequence ID" value="UAV84553.1"/>
    <property type="molecule type" value="Genomic_DNA"/>
</dbReference>